<dbReference type="Proteomes" id="UP001152622">
    <property type="component" value="Chromosome 18"/>
</dbReference>
<gene>
    <name evidence="2" type="ORF">SKAU_G00374680</name>
</gene>
<sequence length="67" mass="6964">MAPAGPKRHNNGTTAGRQEGGRKAKGLPQTQGTAPPQLLKLRVGAQRVAAWPLSPSLPLPPNPPVRA</sequence>
<proteinExistence type="predicted"/>
<name>A0A9Q1EGR6_SYNKA</name>
<dbReference type="EMBL" id="JAINUF010000018">
    <property type="protein sequence ID" value="KAJ8338502.1"/>
    <property type="molecule type" value="Genomic_DNA"/>
</dbReference>
<protein>
    <submittedName>
        <fullName evidence="2">Uncharacterized protein</fullName>
    </submittedName>
</protein>
<comment type="caution">
    <text evidence="2">The sequence shown here is derived from an EMBL/GenBank/DDBJ whole genome shotgun (WGS) entry which is preliminary data.</text>
</comment>
<evidence type="ECO:0000313" key="2">
    <source>
        <dbReference type="EMBL" id="KAJ8338502.1"/>
    </source>
</evidence>
<evidence type="ECO:0000256" key="1">
    <source>
        <dbReference type="SAM" id="MobiDB-lite"/>
    </source>
</evidence>
<dbReference type="AlphaFoldDB" id="A0A9Q1EGR6"/>
<feature type="compositionally biased region" description="Basic residues" evidence="1">
    <location>
        <begin position="1"/>
        <end position="10"/>
    </location>
</feature>
<evidence type="ECO:0000313" key="3">
    <source>
        <dbReference type="Proteomes" id="UP001152622"/>
    </source>
</evidence>
<organism evidence="2 3">
    <name type="scientific">Synaphobranchus kaupii</name>
    <name type="common">Kaup's arrowtooth eel</name>
    <dbReference type="NCBI Taxonomy" id="118154"/>
    <lineage>
        <taxon>Eukaryota</taxon>
        <taxon>Metazoa</taxon>
        <taxon>Chordata</taxon>
        <taxon>Craniata</taxon>
        <taxon>Vertebrata</taxon>
        <taxon>Euteleostomi</taxon>
        <taxon>Actinopterygii</taxon>
        <taxon>Neopterygii</taxon>
        <taxon>Teleostei</taxon>
        <taxon>Anguilliformes</taxon>
        <taxon>Synaphobranchidae</taxon>
        <taxon>Synaphobranchus</taxon>
    </lineage>
</organism>
<reference evidence="2" key="1">
    <citation type="journal article" date="2023" name="Science">
        <title>Genome structures resolve the early diversification of teleost fishes.</title>
        <authorList>
            <person name="Parey E."/>
            <person name="Louis A."/>
            <person name="Montfort J."/>
            <person name="Bouchez O."/>
            <person name="Roques C."/>
            <person name="Iampietro C."/>
            <person name="Lluch J."/>
            <person name="Castinel A."/>
            <person name="Donnadieu C."/>
            <person name="Desvignes T."/>
            <person name="Floi Bucao C."/>
            <person name="Jouanno E."/>
            <person name="Wen M."/>
            <person name="Mejri S."/>
            <person name="Dirks R."/>
            <person name="Jansen H."/>
            <person name="Henkel C."/>
            <person name="Chen W.J."/>
            <person name="Zahm M."/>
            <person name="Cabau C."/>
            <person name="Klopp C."/>
            <person name="Thompson A.W."/>
            <person name="Robinson-Rechavi M."/>
            <person name="Braasch I."/>
            <person name="Lecointre G."/>
            <person name="Bobe J."/>
            <person name="Postlethwait J.H."/>
            <person name="Berthelot C."/>
            <person name="Roest Crollius H."/>
            <person name="Guiguen Y."/>
        </authorList>
    </citation>
    <scope>NUCLEOTIDE SEQUENCE</scope>
    <source>
        <strain evidence="2">WJC10195</strain>
    </source>
</reference>
<accession>A0A9Q1EGR6</accession>
<feature type="region of interest" description="Disordered" evidence="1">
    <location>
        <begin position="1"/>
        <end position="38"/>
    </location>
</feature>
<keyword evidence="3" id="KW-1185">Reference proteome</keyword>